<keyword evidence="1" id="KW-0732">Signal</keyword>
<gene>
    <name evidence="2" type="ORF">PO587_26420</name>
</gene>
<dbReference type="EMBL" id="JAQOSK010000011">
    <property type="protein sequence ID" value="MDC2957995.1"/>
    <property type="molecule type" value="Genomic_DNA"/>
</dbReference>
<name>A0ABT5FZM3_9ACTN</name>
<feature type="chain" id="PRO_5045800589" evidence="1">
    <location>
        <begin position="28"/>
        <end position="166"/>
    </location>
</feature>
<protein>
    <submittedName>
        <fullName evidence="2">Uncharacterized protein</fullName>
    </submittedName>
</protein>
<proteinExistence type="predicted"/>
<reference evidence="2 3" key="1">
    <citation type="journal article" date="2015" name="Int. J. Syst. Evol. Microbiol.">
        <title>Streptomyces gilvifuscus sp. nov., an actinomycete that produces antibacterial compounds isolated from soil.</title>
        <authorList>
            <person name="Nguyen T.M."/>
            <person name="Kim J."/>
        </authorList>
    </citation>
    <scope>NUCLEOTIDE SEQUENCE [LARGE SCALE GENOMIC DNA]</scope>
    <source>
        <strain evidence="2 3">T113</strain>
    </source>
</reference>
<accession>A0ABT5FZM3</accession>
<keyword evidence="3" id="KW-1185">Reference proteome</keyword>
<feature type="signal peptide" evidence="1">
    <location>
        <begin position="1"/>
        <end position="27"/>
    </location>
</feature>
<comment type="caution">
    <text evidence="2">The sequence shown here is derived from an EMBL/GenBank/DDBJ whole genome shotgun (WGS) entry which is preliminary data.</text>
</comment>
<evidence type="ECO:0000313" key="3">
    <source>
        <dbReference type="Proteomes" id="UP001221328"/>
    </source>
</evidence>
<evidence type="ECO:0000313" key="2">
    <source>
        <dbReference type="EMBL" id="MDC2957995.1"/>
    </source>
</evidence>
<organism evidence="2 3">
    <name type="scientific">Streptomyces gilvifuscus</name>
    <dbReference type="NCBI Taxonomy" id="1550617"/>
    <lineage>
        <taxon>Bacteria</taxon>
        <taxon>Bacillati</taxon>
        <taxon>Actinomycetota</taxon>
        <taxon>Actinomycetes</taxon>
        <taxon>Kitasatosporales</taxon>
        <taxon>Streptomycetaceae</taxon>
        <taxon>Streptomyces</taxon>
    </lineage>
</organism>
<evidence type="ECO:0000256" key="1">
    <source>
        <dbReference type="SAM" id="SignalP"/>
    </source>
</evidence>
<sequence length="166" mass="17528">MRRLSTVLPIAALTLGAVLGTAGPSNAATTYQAKVTAFAAGDNDPVGGAIAYPGSAPRHSTAGGVGTYDDPVTVAAYAPALPVGTRIYLSYVKKYFIMEDLCGACRDDWNRSGTRRVDIWIGYYEGTSADRCESRLTLSSTSMVVNPDRELPVDTTPLLGPNGCYL</sequence>
<dbReference type="Proteomes" id="UP001221328">
    <property type="component" value="Unassembled WGS sequence"/>
</dbReference>
<dbReference type="RefSeq" id="WP_272176933.1">
    <property type="nucleotide sequence ID" value="NZ_JAQOSK010000011.1"/>
</dbReference>